<dbReference type="EMBL" id="DXAQ01000004">
    <property type="protein sequence ID" value="HIZ88344.1"/>
    <property type="molecule type" value="Genomic_DNA"/>
</dbReference>
<dbReference type="Gene3D" id="3.10.20.30">
    <property type="match status" value="1"/>
</dbReference>
<dbReference type="PANTHER" id="PTHR42895:SF2">
    <property type="entry name" value="IRON-SULFUR CLUSTER PROTEIN"/>
    <property type="match status" value="1"/>
</dbReference>
<dbReference type="GO" id="GO:0051536">
    <property type="term" value="F:iron-sulfur cluster binding"/>
    <property type="evidence" value="ECO:0007669"/>
    <property type="project" value="InterPro"/>
</dbReference>
<evidence type="ECO:0000259" key="2">
    <source>
        <dbReference type="PROSITE" id="PS51085"/>
    </source>
</evidence>
<dbReference type="InterPro" id="IPR036010">
    <property type="entry name" value="2Fe-2S_ferredoxin-like_sf"/>
</dbReference>
<gene>
    <name evidence="3" type="ORF">H9804_00210</name>
</gene>
<comment type="caution">
    <text evidence="3">The sequence shown here is derived from an EMBL/GenBank/DDBJ whole genome shotgun (WGS) entry which is preliminary data.</text>
</comment>
<dbReference type="CDD" id="cd00207">
    <property type="entry name" value="fer2"/>
    <property type="match status" value="1"/>
</dbReference>
<dbReference type="PANTHER" id="PTHR42895">
    <property type="entry name" value="IRON-SULFUR CLUSTER-BINDING PROTEIN-RELATED"/>
    <property type="match status" value="1"/>
</dbReference>
<name>A0A9D2GSH2_9BACT</name>
<protein>
    <submittedName>
        <fullName evidence="3">2Fe-2S iron-sulfur cluster binding domain-containing protein</fullName>
    </submittedName>
</protein>
<dbReference type="InterPro" id="IPR052911">
    <property type="entry name" value="Corrinoid_activation_enz"/>
</dbReference>
<evidence type="ECO:0000313" key="3">
    <source>
        <dbReference type="EMBL" id="HIZ88344.1"/>
    </source>
</evidence>
<dbReference type="PROSITE" id="PS51085">
    <property type="entry name" value="2FE2S_FER_2"/>
    <property type="match status" value="1"/>
</dbReference>
<feature type="domain" description="2Fe-2S ferredoxin-type" evidence="2">
    <location>
        <begin position="8"/>
        <end position="100"/>
    </location>
</feature>
<reference evidence="3" key="2">
    <citation type="submission" date="2021-04" db="EMBL/GenBank/DDBJ databases">
        <authorList>
            <person name="Gilroy R."/>
        </authorList>
    </citation>
    <scope>NUCLEOTIDE SEQUENCE</scope>
    <source>
        <strain evidence="3">ChiW4-1371</strain>
    </source>
</reference>
<dbReference type="SUPFAM" id="SSF54292">
    <property type="entry name" value="2Fe-2S ferredoxin-like"/>
    <property type="match status" value="1"/>
</dbReference>
<organism evidence="3 4">
    <name type="scientific">Candidatus Mucispirillum faecigallinarum</name>
    <dbReference type="NCBI Taxonomy" id="2838699"/>
    <lineage>
        <taxon>Bacteria</taxon>
        <taxon>Pseudomonadati</taxon>
        <taxon>Deferribacterota</taxon>
        <taxon>Deferribacteres</taxon>
        <taxon>Deferribacterales</taxon>
        <taxon>Mucispirillaceae</taxon>
        <taxon>Mucispirillum</taxon>
    </lineage>
</organism>
<sequence>MFFSKKNYNVTISDKNITLEVKSGTNLYKLLIDENLINPTLCNGAGQCGKCKIRYISPNPPKPVYKETLILAKVNIDAGYRLACQQVVKKNIEIDISEISSSAKFFNPEKKNENNKADEQAANETAEENTLSEETYENNEEIDETVSINDFNPEPHNKINFDLRKEEGPTDGILLIQQRSGIRYYCYSAAIDNIVSEGTHPYNEPLRDIIDNDMLPDFLYSELKIRDIERVMVLIEGNDSYGAEPKMDMFRYLNFEIGTQQYEMIMPRGSKSYDITHFFRLLNADKNNQLIFSLDMLNRCHYATPKLFTDMHFPFLKNDNLVAIKPRGLNPITSFNDKLEPASVESREKDIDGITLSALLQLIKLMLKHGIINNKFKLRPRSELAKQNVPLGLSVRIFGQETPEGFYVYRDRFAEIVLTQNELDEIYQIRSYIRAVIDYTRDCIGVVDGLIFYTTHNHEDLINLMFDLDFISKEFANKVIYRPGEATVQAIKLFKEKDVPTFLEVNFKNVKRIDLLDDADFQKAAISNFLEI</sequence>
<dbReference type="InterPro" id="IPR012675">
    <property type="entry name" value="Beta-grasp_dom_sf"/>
</dbReference>
<evidence type="ECO:0000313" key="4">
    <source>
        <dbReference type="Proteomes" id="UP000824176"/>
    </source>
</evidence>
<feature type="compositionally biased region" description="Basic and acidic residues" evidence="1">
    <location>
        <begin position="108"/>
        <end position="119"/>
    </location>
</feature>
<proteinExistence type="predicted"/>
<dbReference type="Pfam" id="PF00111">
    <property type="entry name" value="Fer2"/>
    <property type="match status" value="1"/>
</dbReference>
<feature type="compositionally biased region" description="Acidic residues" evidence="1">
    <location>
        <begin position="125"/>
        <end position="138"/>
    </location>
</feature>
<dbReference type="AlphaFoldDB" id="A0A9D2GSH2"/>
<accession>A0A9D2GSH2</accession>
<reference evidence="3" key="1">
    <citation type="journal article" date="2021" name="PeerJ">
        <title>Extensive microbial diversity within the chicken gut microbiome revealed by metagenomics and culture.</title>
        <authorList>
            <person name="Gilroy R."/>
            <person name="Ravi A."/>
            <person name="Getino M."/>
            <person name="Pursley I."/>
            <person name="Horton D.L."/>
            <person name="Alikhan N.F."/>
            <person name="Baker D."/>
            <person name="Gharbi K."/>
            <person name="Hall N."/>
            <person name="Watson M."/>
            <person name="Adriaenssens E.M."/>
            <person name="Foster-Nyarko E."/>
            <person name="Jarju S."/>
            <person name="Secka A."/>
            <person name="Antonio M."/>
            <person name="Oren A."/>
            <person name="Chaudhuri R.R."/>
            <person name="La Ragione R."/>
            <person name="Hildebrand F."/>
            <person name="Pallen M.J."/>
        </authorList>
    </citation>
    <scope>NUCLEOTIDE SEQUENCE</scope>
    <source>
        <strain evidence="3">ChiW4-1371</strain>
    </source>
</reference>
<dbReference type="InterPro" id="IPR001041">
    <property type="entry name" value="2Fe-2S_ferredoxin-type"/>
</dbReference>
<evidence type="ECO:0000256" key="1">
    <source>
        <dbReference type="SAM" id="MobiDB-lite"/>
    </source>
</evidence>
<dbReference type="Proteomes" id="UP000824176">
    <property type="component" value="Unassembled WGS sequence"/>
</dbReference>
<feature type="region of interest" description="Disordered" evidence="1">
    <location>
        <begin position="108"/>
        <end position="138"/>
    </location>
</feature>